<feature type="region of interest" description="Disordered" evidence="1">
    <location>
        <begin position="22"/>
        <end position="43"/>
    </location>
</feature>
<reference evidence="2" key="1">
    <citation type="journal article" date="2023" name="G3 (Bethesda)">
        <title>A reference genome for the long-term kleptoplast-retaining sea slug Elysia crispata morphotype clarki.</title>
        <authorList>
            <person name="Eastman K.E."/>
            <person name="Pendleton A.L."/>
            <person name="Shaikh M.A."/>
            <person name="Suttiyut T."/>
            <person name="Ogas R."/>
            <person name="Tomko P."/>
            <person name="Gavelis G."/>
            <person name="Widhalm J.R."/>
            <person name="Wisecaver J.H."/>
        </authorList>
    </citation>
    <scope>NUCLEOTIDE SEQUENCE</scope>
    <source>
        <strain evidence="2">ECLA1</strain>
    </source>
</reference>
<evidence type="ECO:0000256" key="1">
    <source>
        <dbReference type="SAM" id="MobiDB-lite"/>
    </source>
</evidence>
<comment type="caution">
    <text evidence="2">The sequence shown here is derived from an EMBL/GenBank/DDBJ whole genome shotgun (WGS) entry which is preliminary data.</text>
</comment>
<organism evidence="2 3">
    <name type="scientific">Elysia crispata</name>
    <name type="common">lettuce slug</name>
    <dbReference type="NCBI Taxonomy" id="231223"/>
    <lineage>
        <taxon>Eukaryota</taxon>
        <taxon>Metazoa</taxon>
        <taxon>Spiralia</taxon>
        <taxon>Lophotrochozoa</taxon>
        <taxon>Mollusca</taxon>
        <taxon>Gastropoda</taxon>
        <taxon>Heterobranchia</taxon>
        <taxon>Euthyneura</taxon>
        <taxon>Panpulmonata</taxon>
        <taxon>Sacoglossa</taxon>
        <taxon>Placobranchoidea</taxon>
        <taxon>Plakobranchidae</taxon>
        <taxon>Elysia</taxon>
    </lineage>
</organism>
<dbReference type="Proteomes" id="UP001283361">
    <property type="component" value="Unassembled WGS sequence"/>
</dbReference>
<gene>
    <name evidence="2" type="ORF">RRG08_034951</name>
</gene>
<evidence type="ECO:0000313" key="3">
    <source>
        <dbReference type="Proteomes" id="UP001283361"/>
    </source>
</evidence>
<accession>A0AAE1CRF0</accession>
<keyword evidence="3" id="KW-1185">Reference proteome</keyword>
<protein>
    <submittedName>
        <fullName evidence="2">Uncharacterized protein</fullName>
    </submittedName>
</protein>
<dbReference type="EMBL" id="JAWDGP010007087">
    <property type="protein sequence ID" value="KAK3730205.1"/>
    <property type="molecule type" value="Genomic_DNA"/>
</dbReference>
<name>A0AAE1CRF0_9GAST</name>
<dbReference type="AlphaFoldDB" id="A0AAE1CRF0"/>
<evidence type="ECO:0000313" key="2">
    <source>
        <dbReference type="EMBL" id="KAK3730205.1"/>
    </source>
</evidence>
<proteinExistence type="predicted"/>
<sequence length="210" mass="23174">MITKVGYGDETRDGLVMITKVESGRDSDDGDETRDGGVSASGISNANIRKNKITATATAIIHGEARNSFLGEKICSCLPVLHARLQLSSPSHATCSKLELKRKQKESNKLWGRLKPDVCGVGSARPRIGLSPDDGVVIRPLPADRWAVNNTKRSPKRQGRLRRILKRERTCINLHDLTVKLPRWLAFKSSLLSPRDRVEFLTCTPSHAQG</sequence>